<gene>
    <name evidence="2" type="ORF">IPP15_19255</name>
</gene>
<dbReference type="Proteomes" id="UP000808337">
    <property type="component" value="Unassembled WGS sequence"/>
</dbReference>
<keyword evidence="1" id="KW-1133">Transmembrane helix</keyword>
<comment type="caution">
    <text evidence="2">The sequence shown here is derived from an EMBL/GenBank/DDBJ whole genome shotgun (WGS) entry which is preliminary data.</text>
</comment>
<evidence type="ECO:0000256" key="1">
    <source>
        <dbReference type="SAM" id="Phobius"/>
    </source>
</evidence>
<keyword evidence="1" id="KW-0812">Transmembrane</keyword>
<accession>A0A9D7XPG6</accession>
<evidence type="ECO:0000313" key="2">
    <source>
        <dbReference type="EMBL" id="MBK9984474.1"/>
    </source>
</evidence>
<sequence>MSDTKINFPSIESIWSFIKIIMPSFAYSALFVYLLQMIFERLVNLSTIVLILIIIGAWGISYILQNYFNNKSEKPRSSVSRMAAIRNSLDPYEPFILIFPVLGALGFTFEGSRIISNTQAIIDFSSYSNKTLDVFVFLTWILLSLWIFIVFRFTKKVEVKNILRLEEVVASIQKLPSKNLIPQYEQFYEQLIDTINSKKYNPKSTDKIVLVSAIQLIIGQMIEVVKYFSPYDDKSEKIAGNVMLLINTSTSKDIANFLFDRLSFKTDDAIHELLGILVLPNELIYQSNTNDKYLAPLYLPVPNQAEENDSIRALPGAPWAALRSYSLYNDVKYIDNDLSSMSQRARNKITLYFNSGEGSFIKSFISIRISNNPNAPIGVLNFDSRHENIIQDPTTVPTLLAFIKPLSMILSPFVEQFSKLYVAELKLEAENQSSTAL</sequence>
<protein>
    <submittedName>
        <fullName evidence="2">Uncharacterized protein</fullName>
    </submittedName>
</protein>
<dbReference type="AlphaFoldDB" id="A0A9D7XPG6"/>
<feature type="transmembrane region" description="Helical" evidence="1">
    <location>
        <begin position="89"/>
        <end position="109"/>
    </location>
</feature>
<feature type="transmembrane region" description="Helical" evidence="1">
    <location>
        <begin position="20"/>
        <end position="39"/>
    </location>
</feature>
<proteinExistence type="predicted"/>
<evidence type="ECO:0000313" key="3">
    <source>
        <dbReference type="Proteomes" id="UP000808337"/>
    </source>
</evidence>
<organism evidence="2 3">
    <name type="scientific">Candidatus Opimibacter skivensis</name>
    <dbReference type="NCBI Taxonomy" id="2982028"/>
    <lineage>
        <taxon>Bacteria</taxon>
        <taxon>Pseudomonadati</taxon>
        <taxon>Bacteroidota</taxon>
        <taxon>Saprospiria</taxon>
        <taxon>Saprospirales</taxon>
        <taxon>Saprospiraceae</taxon>
        <taxon>Candidatus Opimibacter</taxon>
    </lineage>
</organism>
<keyword evidence="1" id="KW-0472">Membrane</keyword>
<dbReference type="EMBL" id="JADKGY010000029">
    <property type="protein sequence ID" value="MBK9984474.1"/>
    <property type="molecule type" value="Genomic_DNA"/>
</dbReference>
<feature type="transmembrane region" description="Helical" evidence="1">
    <location>
        <begin position="134"/>
        <end position="154"/>
    </location>
</feature>
<name>A0A9D7XPG6_9BACT</name>
<reference evidence="2 3" key="1">
    <citation type="submission" date="2020-10" db="EMBL/GenBank/DDBJ databases">
        <title>Connecting structure to function with the recovery of over 1000 high-quality activated sludge metagenome-assembled genomes encoding full-length rRNA genes using long-read sequencing.</title>
        <authorList>
            <person name="Singleton C.M."/>
            <person name="Petriglieri F."/>
            <person name="Kristensen J.M."/>
            <person name="Kirkegaard R.H."/>
            <person name="Michaelsen T.Y."/>
            <person name="Andersen M.H."/>
            <person name="Karst S.M."/>
            <person name="Dueholm M.S."/>
            <person name="Nielsen P.H."/>
            <person name="Albertsen M."/>
        </authorList>
    </citation>
    <scope>NUCLEOTIDE SEQUENCE [LARGE SCALE GENOMIC DNA]</scope>
    <source>
        <strain evidence="2">Ribe_18-Q3-R11-54_MAXAC.273</strain>
    </source>
</reference>
<feature type="transmembrane region" description="Helical" evidence="1">
    <location>
        <begin position="45"/>
        <end position="68"/>
    </location>
</feature>